<keyword evidence="3" id="KW-0171">Cobalt transport</keyword>
<dbReference type="Gene3D" id="1.50.10.20">
    <property type="match status" value="1"/>
</dbReference>
<dbReference type="AlphaFoldDB" id="A0A250YHW7"/>
<dbReference type="RefSeq" id="XP_020033568.1">
    <property type="nucleotide sequence ID" value="XM_020177979.1"/>
</dbReference>
<feature type="binding site" evidence="7">
    <location>
        <position position="410"/>
    </location>
    <ligand>
        <name>cyanocob(III)alamin</name>
        <dbReference type="ChEBI" id="CHEBI:17439"/>
    </ligand>
</feature>
<feature type="binding site" evidence="7">
    <location>
        <begin position="384"/>
        <end position="385"/>
    </location>
    <ligand>
        <name>cyanocob(III)alamin</name>
        <dbReference type="ChEBI" id="CHEBI:17439"/>
    </ligand>
</feature>
<proteinExistence type="inferred from homology"/>
<evidence type="ECO:0000256" key="3">
    <source>
        <dbReference type="ARBA" id="ARBA00022426"/>
    </source>
</evidence>
<evidence type="ECO:0000256" key="7">
    <source>
        <dbReference type="PIRSR" id="PIRSR602157-1"/>
    </source>
</evidence>
<keyword evidence="3" id="KW-0406">Ion transport</keyword>
<evidence type="ECO:0000259" key="10">
    <source>
        <dbReference type="Pfam" id="PF14478"/>
    </source>
</evidence>
<dbReference type="Pfam" id="PF14478">
    <property type="entry name" value="DUF4430"/>
    <property type="match status" value="1"/>
</dbReference>
<dbReference type="Ensembl" id="ENSCCNT00000021701.1">
    <property type="protein sequence ID" value="ENSCCNP00000016664.1"/>
    <property type="gene ID" value="ENSCCNG00000016973.1"/>
</dbReference>
<evidence type="ECO:0000256" key="1">
    <source>
        <dbReference type="ARBA" id="ARBA00004613"/>
    </source>
</evidence>
<reference evidence="12" key="2">
    <citation type="submission" date="2023-09" db="UniProtKB">
        <authorList>
            <consortium name="Ensembl"/>
        </authorList>
    </citation>
    <scope>IDENTIFICATION</scope>
</reference>
<comment type="similarity">
    <text evidence="2">Belongs to the eukaryotic cobalamin transport proteins family.</text>
</comment>
<protein>
    <submittedName>
        <fullName evidence="11 13 14">Transcobalamin-1</fullName>
    </submittedName>
</protein>
<keyword evidence="4" id="KW-0964">Secreted</keyword>
<dbReference type="OrthoDB" id="6343110at2759"/>
<dbReference type="InterPro" id="IPR002157">
    <property type="entry name" value="Cbl-bd_prot"/>
</dbReference>
<keyword evidence="8" id="KW-1015">Disulfide bond</keyword>
<evidence type="ECO:0000256" key="6">
    <source>
        <dbReference type="ARBA" id="ARBA00023285"/>
    </source>
</evidence>
<evidence type="ECO:0000313" key="14">
    <source>
        <dbReference type="RefSeq" id="XP_020033568.1"/>
    </source>
</evidence>
<dbReference type="PANTHER" id="PTHR10559:SF13">
    <property type="entry name" value="TRANSCOBALAMIN-1"/>
    <property type="match status" value="1"/>
</dbReference>
<evidence type="ECO:0000256" key="8">
    <source>
        <dbReference type="PIRSR" id="PIRSR602157-2"/>
    </source>
</evidence>
<feature type="disulfide bond" evidence="8">
    <location>
        <begin position="155"/>
        <end position="197"/>
    </location>
</feature>
<feature type="binding site" evidence="7">
    <location>
        <position position="288"/>
    </location>
    <ligand>
        <name>cyanocob(III)alamin</name>
        <dbReference type="ChEBI" id="CHEBI:17439"/>
    </ligand>
</feature>
<name>A0A250YHW7_CASCN</name>
<dbReference type="GO" id="GO:0005615">
    <property type="term" value="C:extracellular space"/>
    <property type="evidence" value="ECO:0007669"/>
    <property type="project" value="TreeGrafter"/>
</dbReference>
<dbReference type="GO" id="GO:0015889">
    <property type="term" value="P:cobalamin transport"/>
    <property type="evidence" value="ECO:0007669"/>
    <property type="project" value="InterPro"/>
</dbReference>
<feature type="binding site" evidence="7">
    <location>
        <begin position="142"/>
        <end position="146"/>
    </location>
    <ligand>
        <name>cyanocob(III)alamin</name>
        <dbReference type="ChEBI" id="CHEBI:17439"/>
    </ligand>
</feature>
<dbReference type="PANTHER" id="PTHR10559">
    <property type="entry name" value="TRANSCOBALAMIN-1/GASTRIC INTRINSIC FACTOR"/>
    <property type="match status" value="1"/>
</dbReference>
<feature type="disulfide bond" evidence="8">
    <location>
        <begin position="105"/>
        <end position="307"/>
    </location>
</feature>
<dbReference type="InterPro" id="IPR027954">
    <property type="entry name" value="Transcobalamin-like_C"/>
</dbReference>
<dbReference type="InterPro" id="IPR051588">
    <property type="entry name" value="Cobalamin_Transport"/>
</dbReference>
<sequence length="432" mass="48496">MQPSHQLPLVGLLLFSLIPSQICKICVVNENNLFRLDPLFNTMNKSNYAIGTASAYVLLSLRIVGISIQPLNKTLSQKIRDNVNENETNLSSGALALSILALGACHTKDINFIYDHHLIDHLKNKFQKEIEYMEEQNGNPLTNYYQLSLDVLALCLFNGTYSPKKVADLFAPENKNFYFHDQFSVDTGAMAVLALICVKRSLIKEQTKADEDLKHIENNIRTLVEKILSEKKENGLIGNTFSTGAAMQALFVSPDYYNENEWNCDQTRDTILKKISQGAFNKATLAAQILPSLLGKTYLDVNKESPCIQPLGNFNISIQVPEPVTATNSPSCISVHYSVKINKTYSTNVSVSRGSVFLHVMEEAQRRNNTIFRFTVEHTSLGLYVNSVQGIKADNSDRTYWQILSGDKPLEEGVDSYVVHNGENLVIRWSKY</sequence>
<dbReference type="GeneID" id="109695332"/>
<accession>A0A250YHW7</accession>
<feature type="signal peptide" evidence="9">
    <location>
        <begin position="1"/>
        <end position="23"/>
    </location>
</feature>
<dbReference type="EMBL" id="GFFW01001563">
    <property type="protein sequence ID" value="JAV43225.1"/>
    <property type="molecule type" value="Transcribed_RNA"/>
</dbReference>
<evidence type="ECO:0000256" key="9">
    <source>
        <dbReference type="SAM" id="SignalP"/>
    </source>
</evidence>
<dbReference type="Gene3D" id="2.170.130.30">
    <property type="match status" value="1"/>
</dbReference>
<evidence type="ECO:0000313" key="13">
    <source>
        <dbReference type="RefSeq" id="XP_020033492.1"/>
    </source>
</evidence>
<dbReference type="GO" id="GO:0006824">
    <property type="term" value="P:cobalt ion transport"/>
    <property type="evidence" value="ECO:0007669"/>
    <property type="project" value="UniProtKB-KW"/>
</dbReference>
<keyword evidence="6 7" id="KW-0170">Cobalt</keyword>
<dbReference type="KEGG" id="ccan:109695332"/>
<organism evidence="11">
    <name type="scientific">Castor canadensis</name>
    <name type="common">American beaver</name>
    <dbReference type="NCBI Taxonomy" id="51338"/>
    <lineage>
        <taxon>Eukaryota</taxon>
        <taxon>Metazoa</taxon>
        <taxon>Chordata</taxon>
        <taxon>Craniata</taxon>
        <taxon>Vertebrata</taxon>
        <taxon>Euteleostomi</taxon>
        <taxon>Mammalia</taxon>
        <taxon>Eutheria</taxon>
        <taxon>Euarchontoglires</taxon>
        <taxon>Glires</taxon>
        <taxon>Rodentia</taxon>
        <taxon>Castorimorpha</taxon>
        <taxon>Castoridae</taxon>
        <taxon>Castor</taxon>
    </lineage>
</organism>
<keyword evidence="5 9" id="KW-0732">Signal</keyword>
<dbReference type="Pfam" id="PF01122">
    <property type="entry name" value="Cobalamin_bind"/>
    <property type="match status" value="1"/>
</dbReference>
<reference evidence="13 14" key="3">
    <citation type="submission" date="2025-08" db="UniProtKB">
        <authorList>
            <consortium name="RefSeq"/>
        </authorList>
    </citation>
    <scope>IDENTIFICATION</scope>
    <source>
        <tissue evidence="13 14">Leukocyte</tissue>
    </source>
</reference>
<evidence type="ECO:0000313" key="12">
    <source>
        <dbReference type="Ensembl" id="ENSCCNP00000016664.1"/>
    </source>
</evidence>
<comment type="subcellular location">
    <subcellularLocation>
        <location evidence="1">Secreted</location>
    </subcellularLocation>
</comment>
<reference evidence="11" key="1">
    <citation type="journal article" date="2017" name="G3 (Bethesda)">
        <title>De Novo Genome and Transcriptome Assembly of the Canadian Beaver (Castor canadensis).</title>
        <authorList>
            <person name="Lok S."/>
            <person name="Paton T.A."/>
            <person name="Wang Z."/>
            <person name="Kaur G."/>
            <person name="Walker S."/>
            <person name="Yuen R.K."/>
            <person name="Sung W.W."/>
            <person name="Whitney J."/>
            <person name="Buchanan J.A."/>
            <person name="Trost B."/>
            <person name="Singh N."/>
            <person name="Apresto B."/>
            <person name="Chen N."/>
            <person name="Coole M."/>
            <person name="Dawson T.J."/>
            <person name="Ho K.Y."/>
            <person name="Hu Z."/>
            <person name="Pullenayegum S."/>
            <person name="Samler K."/>
            <person name="Shipstone A."/>
            <person name="Tsoi F."/>
            <person name="Wang T."/>
            <person name="Pereira S.L."/>
            <person name="Rostami P."/>
            <person name="Ryan C.A."/>
            <person name="Tong A.H."/>
            <person name="Ng K."/>
            <person name="Sundaravadanam Y."/>
            <person name="Simpson J.T."/>
            <person name="Lim B.K."/>
            <person name="Engstrom M.D."/>
            <person name="Dutton C.J."/>
            <person name="Kerr K.C."/>
            <person name="Franke M."/>
            <person name="Rapley W."/>
            <person name="Wintle R.F."/>
            <person name="Scherer S.W."/>
        </authorList>
    </citation>
    <scope>NUCLEOTIDE SEQUENCE</scope>
    <source>
        <strain evidence="11">Ward</strain>
        <tissue evidence="11">Leukocyte</tissue>
    </source>
</reference>
<dbReference type="RefSeq" id="XP_020033492.1">
    <property type="nucleotide sequence ID" value="XM_020177903.1"/>
</dbReference>
<evidence type="ECO:0000256" key="5">
    <source>
        <dbReference type="ARBA" id="ARBA00022729"/>
    </source>
</evidence>
<dbReference type="GO" id="GO:0031419">
    <property type="term" value="F:cobalamin binding"/>
    <property type="evidence" value="ECO:0007669"/>
    <property type="project" value="InterPro"/>
</dbReference>
<evidence type="ECO:0000256" key="2">
    <source>
        <dbReference type="ARBA" id="ARBA00006449"/>
    </source>
</evidence>
<feature type="chain" id="PRO_5045018496" evidence="9">
    <location>
        <begin position="24"/>
        <end position="432"/>
    </location>
</feature>
<feature type="binding site" evidence="7">
    <location>
        <position position="432"/>
    </location>
    <ligand>
        <name>cyanocob(III)alamin</name>
        <dbReference type="ChEBI" id="CHEBI:17439"/>
    </ligand>
</feature>
<keyword evidence="3" id="KW-0813">Transport</keyword>
<feature type="disulfide bond" evidence="8">
    <location>
        <begin position="26"/>
        <end position="264"/>
    </location>
</feature>
<feature type="domain" description="Transcobalamin-like C-terminal" evidence="10">
    <location>
        <begin position="354"/>
        <end position="431"/>
    </location>
</feature>
<evidence type="ECO:0000256" key="4">
    <source>
        <dbReference type="ARBA" id="ARBA00022525"/>
    </source>
</evidence>
<feature type="binding site" evidence="7">
    <location>
        <position position="186"/>
    </location>
    <ligand>
        <name>cyanocob(III)alamin</name>
        <dbReference type="ChEBI" id="CHEBI:17439"/>
    </ligand>
</feature>
<evidence type="ECO:0000313" key="11">
    <source>
        <dbReference type="EMBL" id="JAV43225.1"/>
    </source>
</evidence>
<feature type="binding site" evidence="7">
    <location>
        <position position="239"/>
    </location>
    <ligand>
        <name>cyanocob(III)alamin</name>
        <dbReference type="ChEBI" id="CHEBI:17439"/>
    </ligand>
</feature>
<gene>
    <name evidence="11" type="primary">TCN1</name>
    <name evidence="12 13 14" type="synonym">LOC109695332</name>
</gene>